<dbReference type="AlphaFoldDB" id="A0A5J9SZ60"/>
<organism evidence="6 7">
    <name type="scientific">Eragrostis curvula</name>
    <name type="common">weeping love grass</name>
    <dbReference type="NCBI Taxonomy" id="38414"/>
    <lineage>
        <taxon>Eukaryota</taxon>
        <taxon>Viridiplantae</taxon>
        <taxon>Streptophyta</taxon>
        <taxon>Embryophyta</taxon>
        <taxon>Tracheophyta</taxon>
        <taxon>Spermatophyta</taxon>
        <taxon>Magnoliopsida</taxon>
        <taxon>Liliopsida</taxon>
        <taxon>Poales</taxon>
        <taxon>Poaceae</taxon>
        <taxon>PACMAD clade</taxon>
        <taxon>Chloridoideae</taxon>
        <taxon>Eragrostideae</taxon>
        <taxon>Eragrostidinae</taxon>
        <taxon>Eragrostis</taxon>
    </lineage>
</organism>
<keyword evidence="7" id="KW-1185">Reference proteome</keyword>
<evidence type="ECO:0000313" key="6">
    <source>
        <dbReference type="EMBL" id="TVU04240.1"/>
    </source>
</evidence>
<dbReference type="GO" id="GO:0008270">
    <property type="term" value="F:zinc ion binding"/>
    <property type="evidence" value="ECO:0007669"/>
    <property type="project" value="UniProtKB-KW"/>
</dbReference>
<dbReference type="PANTHER" id="PTHR42647:SF12">
    <property type="entry name" value="BOI-RELATED E3 UBIQUITIN-PROTEIN LIGASE 2-RELATED"/>
    <property type="match status" value="1"/>
</dbReference>
<feature type="domain" description="RING-type" evidence="5">
    <location>
        <begin position="281"/>
        <end position="315"/>
    </location>
</feature>
<evidence type="ECO:0000259" key="5">
    <source>
        <dbReference type="PROSITE" id="PS50089"/>
    </source>
</evidence>
<gene>
    <name evidence="6" type="ORF">EJB05_50187</name>
</gene>
<dbReference type="GO" id="GO:0004842">
    <property type="term" value="F:ubiquitin-protein transferase activity"/>
    <property type="evidence" value="ECO:0007669"/>
    <property type="project" value="TreeGrafter"/>
</dbReference>
<evidence type="ECO:0000256" key="3">
    <source>
        <dbReference type="ARBA" id="ARBA00022833"/>
    </source>
</evidence>
<dbReference type="GO" id="GO:0043067">
    <property type="term" value="P:regulation of programmed cell death"/>
    <property type="evidence" value="ECO:0007669"/>
    <property type="project" value="TreeGrafter"/>
</dbReference>
<keyword evidence="2 4" id="KW-0863">Zinc-finger</keyword>
<dbReference type="Proteomes" id="UP000324897">
    <property type="component" value="Unassembled WGS sequence"/>
</dbReference>
<evidence type="ECO:0000313" key="7">
    <source>
        <dbReference type="Proteomes" id="UP000324897"/>
    </source>
</evidence>
<evidence type="ECO:0000256" key="4">
    <source>
        <dbReference type="PROSITE-ProRule" id="PRU00175"/>
    </source>
</evidence>
<dbReference type="EMBL" id="RWGY01000085">
    <property type="protein sequence ID" value="TVU04240.1"/>
    <property type="molecule type" value="Genomic_DNA"/>
</dbReference>
<evidence type="ECO:0000256" key="2">
    <source>
        <dbReference type="ARBA" id="ARBA00022771"/>
    </source>
</evidence>
<reference evidence="6 7" key="1">
    <citation type="journal article" date="2019" name="Sci. Rep.">
        <title>A high-quality genome of Eragrostis curvula grass provides insights into Poaceae evolution and supports new strategies to enhance forage quality.</title>
        <authorList>
            <person name="Carballo J."/>
            <person name="Santos B.A.C.M."/>
            <person name="Zappacosta D."/>
            <person name="Garbus I."/>
            <person name="Selva J.P."/>
            <person name="Gallo C.A."/>
            <person name="Diaz A."/>
            <person name="Albertini E."/>
            <person name="Caccamo M."/>
            <person name="Echenique V."/>
        </authorList>
    </citation>
    <scope>NUCLEOTIDE SEQUENCE [LARGE SCALE GENOMIC DNA]</scope>
    <source>
        <strain evidence="7">cv. Victoria</strain>
        <tissue evidence="6">Leaf</tissue>
    </source>
</reference>
<dbReference type="Gene3D" id="3.30.40.10">
    <property type="entry name" value="Zinc/RING finger domain, C3HC4 (zinc finger)"/>
    <property type="match status" value="1"/>
</dbReference>
<name>A0A5J9SZ60_9POAL</name>
<accession>A0A5J9SZ60</accession>
<sequence>MAVEAHHLLLHMGGQNKLATQAAGWEGGGGICWDQAPPASTAQAACYGRQLQGYPYQYQQASSCAGLMAAAAPSPAPMMMGQQQQYGQVCAASDSGVTFGGAQDPAAAAPRKRKRADQPQLLGLGASGVAAHLQQQLVDVDRLVLQHTAKMWAELTEQRRRHARQVAAAVEAAAAKRLRAKDEEISRIGRVNWALEERVRSLLVEAQVWRDLAQSNEAAANALRAELQHALDAQQQQQARRPGVADGADDAASCCCGENDVGAGEEVEVGTAAAAAPWRACTMCGEGAAEVLLLPCRHLCACAPCADAARACPACGGDKNGSVRVNFS</sequence>
<dbReference type="Gramene" id="TVU04240">
    <property type="protein sequence ID" value="TVU04240"/>
    <property type="gene ID" value="EJB05_50187"/>
</dbReference>
<dbReference type="InterPro" id="IPR013083">
    <property type="entry name" value="Znf_RING/FYVE/PHD"/>
</dbReference>
<comment type="caution">
    <text evidence="6">The sequence shown here is derived from an EMBL/GenBank/DDBJ whole genome shotgun (WGS) entry which is preliminary data.</text>
</comment>
<dbReference type="PROSITE" id="PS50089">
    <property type="entry name" value="ZF_RING_2"/>
    <property type="match status" value="1"/>
</dbReference>
<dbReference type="Pfam" id="PF13920">
    <property type="entry name" value="zf-C3HC4_3"/>
    <property type="match status" value="1"/>
</dbReference>
<keyword evidence="3" id="KW-0862">Zinc</keyword>
<protein>
    <recommendedName>
        <fullName evidence="5">RING-type domain-containing protein</fullName>
    </recommendedName>
</protein>
<dbReference type="PANTHER" id="PTHR42647">
    <property type="entry name" value="SBP (S-RIBONUCLEASE BINDING PROTEIN) FAMILY PROTEIN"/>
    <property type="match status" value="1"/>
</dbReference>
<proteinExistence type="predicted"/>
<dbReference type="InterPro" id="IPR001841">
    <property type="entry name" value="Znf_RING"/>
</dbReference>
<dbReference type="OrthoDB" id="1711136at2759"/>
<keyword evidence="1" id="KW-0479">Metal-binding</keyword>
<evidence type="ECO:0000256" key="1">
    <source>
        <dbReference type="ARBA" id="ARBA00022723"/>
    </source>
</evidence>